<dbReference type="EnsemblPlants" id="KQL24721">
    <property type="protein sequence ID" value="KQL24721"/>
    <property type="gene ID" value="SETIT_033588mg"/>
</dbReference>
<name>K4A3Y5_SETIT</name>
<keyword evidence="2" id="KW-1185">Reference proteome</keyword>
<evidence type="ECO:0000313" key="2">
    <source>
        <dbReference type="Proteomes" id="UP000004995"/>
    </source>
</evidence>
<dbReference type="AlphaFoldDB" id="K4A3Y5"/>
<dbReference type="Gramene" id="KQL24721">
    <property type="protein sequence ID" value="KQL24721"/>
    <property type="gene ID" value="SETIT_033588mg"/>
</dbReference>
<protein>
    <submittedName>
        <fullName evidence="1">Uncharacterized protein</fullName>
    </submittedName>
</protein>
<accession>K4A3Y5</accession>
<sequence>MESAFTSAVARPQSSQMIARAAIKNQDSSIRHFKTDWAYFAHCAK</sequence>
<organism evidence="1 2">
    <name type="scientific">Setaria italica</name>
    <name type="common">Foxtail millet</name>
    <name type="synonym">Panicum italicum</name>
    <dbReference type="NCBI Taxonomy" id="4555"/>
    <lineage>
        <taxon>Eukaryota</taxon>
        <taxon>Viridiplantae</taxon>
        <taxon>Streptophyta</taxon>
        <taxon>Embryophyta</taxon>
        <taxon>Tracheophyta</taxon>
        <taxon>Spermatophyta</taxon>
        <taxon>Magnoliopsida</taxon>
        <taxon>Liliopsida</taxon>
        <taxon>Poales</taxon>
        <taxon>Poaceae</taxon>
        <taxon>PACMAD clade</taxon>
        <taxon>Panicoideae</taxon>
        <taxon>Panicodae</taxon>
        <taxon>Paniceae</taxon>
        <taxon>Cenchrinae</taxon>
        <taxon>Setaria</taxon>
    </lineage>
</organism>
<dbReference type="Proteomes" id="UP000004995">
    <property type="component" value="Unassembled WGS sequence"/>
</dbReference>
<evidence type="ECO:0000313" key="1">
    <source>
        <dbReference type="EnsemblPlants" id="KQL24721"/>
    </source>
</evidence>
<dbReference type="InParanoid" id="K4A3Y5"/>
<reference evidence="2" key="1">
    <citation type="journal article" date="2012" name="Nat. Biotechnol.">
        <title>Reference genome sequence of the model plant Setaria.</title>
        <authorList>
            <person name="Bennetzen J.L."/>
            <person name="Schmutz J."/>
            <person name="Wang H."/>
            <person name="Percifield R."/>
            <person name="Hawkins J."/>
            <person name="Pontaroli A.C."/>
            <person name="Estep M."/>
            <person name="Feng L."/>
            <person name="Vaughn J.N."/>
            <person name="Grimwood J."/>
            <person name="Jenkins J."/>
            <person name="Barry K."/>
            <person name="Lindquist E."/>
            <person name="Hellsten U."/>
            <person name="Deshpande S."/>
            <person name="Wang X."/>
            <person name="Wu X."/>
            <person name="Mitros T."/>
            <person name="Triplett J."/>
            <person name="Yang X."/>
            <person name="Ye C.Y."/>
            <person name="Mauro-Herrera M."/>
            <person name="Wang L."/>
            <person name="Li P."/>
            <person name="Sharma M."/>
            <person name="Sharma R."/>
            <person name="Ronald P.C."/>
            <person name="Panaud O."/>
            <person name="Kellogg E.A."/>
            <person name="Brutnell T.P."/>
            <person name="Doust A.N."/>
            <person name="Tuskan G.A."/>
            <person name="Rokhsar D."/>
            <person name="Devos K.M."/>
        </authorList>
    </citation>
    <scope>NUCLEOTIDE SEQUENCE [LARGE SCALE GENOMIC DNA]</scope>
    <source>
        <strain evidence="2">cv. Yugu1</strain>
    </source>
</reference>
<proteinExistence type="predicted"/>
<dbReference type="HOGENOM" id="CLU_3208526_0_0_1"/>
<dbReference type="EMBL" id="AGNK02001117">
    <property type="status" value="NOT_ANNOTATED_CDS"/>
    <property type="molecule type" value="Genomic_DNA"/>
</dbReference>
<reference evidence="1" key="2">
    <citation type="submission" date="2018-08" db="UniProtKB">
        <authorList>
            <consortium name="EnsemblPlants"/>
        </authorList>
    </citation>
    <scope>IDENTIFICATION</scope>
    <source>
        <strain evidence="1">Yugu1</strain>
    </source>
</reference>